<accession>A0ABM1Z368</accession>
<feature type="compositionally biased region" description="Polar residues" evidence="2">
    <location>
        <begin position="290"/>
        <end position="299"/>
    </location>
</feature>
<evidence type="ECO:0000256" key="1">
    <source>
        <dbReference type="PROSITE-ProRule" id="PRU00047"/>
    </source>
</evidence>
<evidence type="ECO:0000259" key="3">
    <source>
        <dbReference type="PROSITE" id="PS50158"/>
    </source>
</evidence>
<keyword evidence="1" id="KW-0862">Zinc</keyword>
<dbReference type="GeneID" id="109429518"/>
<keyword evidence="1" id="KW-0479">Metal-binding</keyword>
<name>A0ABM1Z368_AEDAL</name>
<dbReference type="InterPro" id="IPR001878">
    <property type="entry name" value="Znf_CCHC"/>
</dbReference>
<feature type="domain" description="CCHC-type" evidence="3">
    <location>
        <begin position="146"/>
        <end position="161"/>
    </location>
</feature>
<sequence>MPLSNPFIVGTSIELAVGTKVEATREGRGSRYLLRTSSKTVYNKLLMLTELTDGTQVEIISHPTLNSVQGTVYDPDTKDMDEKDILGYLAPQGVHSVRRIKKRVNNTVKNTPLLVLSFYGTQLPTTVYFGLCRIPVKVYYPYPMICFNCGDYGHSRKTCQNCGVCLQCSQTHELAEGDKCQNTPHCLHCKNEHAITSRDCPKYKSEEKIIRIKVDQGISFPEARRIYTEETKKETFANVLQDRLNRELAIKDQIIAELQKQVAALAKELSELKDVLKSKSNDQAPVATNAKASNSRKPLSQTSTSTNSSITAMPAPAPQNKSIRMSRKDKLDISPPTPTSSRNDIRTYDLRNRSRSGKRHMDMSPSTGRSQGKRFSALPSSSDPIDIDE</sequence>
<feature type="compositionally biased region" description="Low complexity" evidence="2">
    <location>
        <begin position="300"/>
        <end position="311"/>
    </location>
</feature>
<evidence type="ECO:0000313" key="5">
    <source>
        <dbReference type="Proteomes" id="UP000069940"/>
    </source>
</evidence>
<organism evidence="4 5">
    <name type="scientific">Aedes albopictus</name>
    <name type="common">Asian tiger mosquito</name>
    <name type="synonym">Stegomyia albopicta</name>
    <dbReference type="NCBI Taxonomy" id="7160"/>
    <lineage>
        <taxon>Eukaryota</taxon>
        <taxon>Metazoa</taxon>
        <taxon>Ecdysozoa</taxon>
        <taxon>Arthropoda</taxon>
        <taxon>Hexapoda</taxon>
        <taxon>Insecta</taxon>
        <taxon>Pterygota</taxon>
        <taxon>Neoptera</taxon>
        <taxon>Endopterygota</taxon>
        <taxon>Diptera</taxon>
        <taxon>Nematocera</taxon>
        <taxon>Culicoidea</taxon>
        <taxon>Culicidae</taxon>
        <taxon>Culicinae</taxon>
        <taxon>Aedini</taxon>
        <taxon>Aedes</taxon>
        <taxon>Stegomyia</taxon>
    </lineage>
</organism>
<protein>
    <recommendedName>
        <fullName evidence="3">CCHC-type domain-containing protein</fullName>
    </recommendedName>
</protein>
<keyword evidence="1" id="KW-0863">Zinc-finger</keyword>
<feature type="compositionally biased region" description="Basic and acidic residues" evidence="2">
    <location>
        <begin position="343"/>
        <end position="352"/>
    </location>
</feature>
<evidence type="ECO:0000313" key="4">
    <source>
        <dbReference type="EnsemblMetazoa" id="AALFPA23_014613.P21229"/>
    </source>
</evidence>
<dbReference type="RefSeq" id="XP_019561032.3">
    <property type="nucleotide sequence ID" value="XM_019705487.3"/>
</dbReference>
<keyword evidence="5" id="KW-1185">Reference proteome</keyword>
<feature type="region of interest" description="Disordered" evidence="2">
    <location>
        <begin position="281"/>
        <end position="389"/>
    </location>
</feature>
<reference evidence="5" key="1">
    <citation type="journal article" date="2015" name="Proc. Natl. Acad. Sci. U.S.A.">
        <title>Genome sequence of the Asian Tiger mosquito, Aedes albopictus, reveals insights into its biology, genetics, and evolution.</title>
        <authorList>
            <person name="Chen X.G."/>
            <person name="Jiang X."/>
            <person name="Gu J."/>
            <person name="Xu M."/>
            <person name="Wu Y."/>
            <person name="Deng Y."/>
            <person name="Zhang C."/>
            <person name="Bonizzoni M."/>
            <person name="Dermauw W."/>
            <person name="Vontas J."/>
            <person name="Armbruster P."/>
            <person name="Huang X."/>
            <person name="Yang Y."/>
            <person name="Zhang H."/>
            <person name="He W."/>
            <person name="Peng H."/>
            <person name="Liu Y."/>
            <person name="Wu K."/>
            <person name="Chen J."/>
            <person name="Lirakis M."/>
            <person name="Topalis P."/>
            <person name="Van Leeuwen T."/>
            <person name="Hall A.B."/>
            <person name="Jiang X."/>
            <person name="Thorpe C."/>
            <person name="Mueller R.L."/>
            <person name="Sun C."/>
            <person name="Waterhouse R.M."/>
            <person name="Yan G."/>
            <person name="Tu Z.J."/>
            <person name="Fang X."/>
            <person name="James A.A."/>
        </authorList>
    </citation>
    <scope>NUCLEOTIDE SEQUENCE [LARGE SCALE GENOMIC DNA]</scope>
    <source>
        <strain evidence="5">Foshan</strain>
    </source>
</reference>
<dbReference type="EnsemblMetazoa" id="AALFPA23_014613.R21229">
    <property type="protein sequence ID" value="AALFPA23_014613.P21229"/>
    <property type="gene ID" value="AALFPA23_014613"/>
</dbReference>
<dbReference type="PROSITE" id="PS50158">
    <property type="entry name" value="ZF_CCHC"/>
    <property type="match status" value="1"/>
</dbReference>
<reference evidence="4" key="2">
    <citation type="submission" date="2025-05" db="UniProtKB">
        <authorList>
            <consortium name="EnsemblMetazoa"/>
        </authorList>
    </citation>
    <scope>IDENTIFICATION</scope>
    <source>
        <strain evidence="4">Foshan</strain>
    </source>
</reference>
<dbReference type="Proteomes" id="UP000069940">
    <property type="component" value="Unassembled WGS sequence"/>
</dbReference>
<proteinExistence type="predicted"/>
<evidence type="ECO:0000256" key="2">
    <source>
        <dbReference type="SAM" id="MobiDB-lite"/>
    </source>
</evidence>